<comment type="caution">
    <text evidence="1">The sequence shown here is derived from an EMBL/GenBank/DDBJ whole genome shotgun (WGS) entry which is preliminary data.</text>
</comment>
<organism evidence="1 2">
    <name type="scientific">Actinocrispum wychmicini</name>
    <dbReference type="NCBI Taxonomy" id="1213861"/>
    <lineage>
        <taxon>Bacteria</taxon>
        <taxon>Bacillati</taxon>
        <taxon>Actinomycetota</taxon>
        <taxon>Actinomycetes</taxon>
        <taxon>Pseudonocardiales</taxon>
        <taxon>Pseudonocardiaceae</taxon>
        <taxon>Actinocrispum</taxon>
    </lineage>
</organism>
<dbReference type="InterPro" id="IPR011010">
    <property type="entry name" value="DNA_brk_join_enz"/>
</dbReference>
<gene>
    <name evidence="1" type="ORF">EV192_104143</name>
</gene>
<dbReference type="AlphaFoldDB" id="A0A4R2JL56"/>
<evidence type="ECO:0000313" key="2">
    <source>
        <dbReference type="Proteomes" id="UP000295680"/>
    </source>
</evidence>
<evidence type="ECO:0000313" key="1">
    <source>
        <dbReference type="EMBL" id="TCO59302.1"/>
    </source>
</evidence>
<proteinExistence type="predicted"/>
<dbReference type="EMBL" id="SLWS01000004">
    <property type="protein sequence ID" value="TCO59302.1"/>
    <property type="molecule type" value="Genomic_DNA"/>
</dbReference>
<dbReference type="OrthoDB" id="3405537at2"/>
<dbReference type="GO" id="GO:0003677">
    <property type="term" value="F:DNA binding"/>
    <property type="evidence" value="ECO:0007669"/>
    <property type="project" value="InterPro"/>
</dbReference>
<evidence type="ECO:0008006" key="3">
    <source>
        <dbReference type="Google" id="ProtNLM"/>
    </source>
</evidence>
<accession>A0A4R2JL56</accession>
<protein>
    <recommendedName>
        <fullName evidence="3">Phage integrase family protein</fullName>
    </recommendedName>
</protein>
<reference evidence="1 2" key="1">
    <citation type="submission" date="2019-03" db="EMBL/GenBank/DDBJ databases">
        <title>Genomic Encyclopedia of Type Strains, Phase IV (KMG-IV): sequencing the most valuable type-strain genomes for metagenomic binning, comparative biology and taxonomic classification.</title>
        <authorList>
            <person name="Goeker M."/>
        </authorList>
    </citation>
    <scope>NUCLEOTIDE SEQUENCE [LARGE SCALE GENOMIC DNA]</scope>
    <source>
        <strain evidence="1 2">DSM 45934</strain>
    </source>
</reference>
<dbReference type="SUPFAM" id="SSF56349">
    <property type="entry name" value="DNA breaking-rejoining enzymes"/>
    <property type="match status" value="1"/>
</dbReference>
<keyword evidence="2" id="KW-1185">Reference proteome</keyword>
<dbReference type="Proteomes" id="UP000295680">
    <property type="component" value="Unassembled WGS sequence"/>
</dbReference>
<name>A0A4R2JL56_9PSEU</name>
<dbReference type="RefSeq" id="WP_132117118.1">
    <property type="nucleotide sequence ID" value="NZ_SLWS01000004.1"/>
</dbReference>
<sequence length="223" mass="24140">MPRLRLPPTARTGGAPIDQQRLALIRRVLIDSAVPDVDRVVGLLILLYAQPLNRIARLTVDDVLVDGDDMLLRLGDPLTPVPEPFAEVLARYVAHRSNQTTATNPNSRLLFSGRRAGQPMHTTSLRLHLRNLGIPNMDSRSAAIGALLLRAPAPVVAGMLGYHVVRTEAIAADAGATWKRYAAGDHARRAVTAPSVGTPQWTRRGSPAWPGTGLMFEGTIFLT</sequence>